<dbReference type="GO" id="GO:0003676">
    <property type="term" value="F:nucleic acid binding"/>
    <property type="evidence" value="ECO:0007669"/>
    <property type="project" value="InterPro"/>
</dbReference>
<dbReference type="InterPro" id="IPR014001">
    <property type="entry name" value="Helicase_ATP-bd"/>
</dbReference>
<keyword evidence="2" id="KW-0547">Nucleotide-binding</keyword>
<name>A0A8X6WYV5_9ARAC</name>
<evidence type="ECO:0000259" key="9">
    <source>
        <dbReference type="PROSITE" id="PS51194"/>
    </source>
</evidence>
<feature type="region of interest" description="Disordered" evidence="7">
    <location>
        <begin position="1086"/>
        <end position="1137"/>
    </location>
</feature>
<feature type="region of interest" description="Disordered" evidence="7">
    <location>
        <begin position="339"/>
        <end position="381"/>
    </location>
</feature>
<proteinExistence type="predicted"/>
<feature type="compositionally biased region" description="Basic and acidic residues" evidence="7">
    <location>
        <begin position="1107"/>
        <end position="1117"/>
    </location>
</feature>
<dbReference type="Gene3D" id="3.40.50.300">
    <property type="entry name" value="P-loop containing nucleotide triphosphate hydrolases"/>
    <property type="match status" value="2"/>
</dbReference>
<dbReference type="GO" id="GO:0003724">
    <property type="term" value="F:RNA helicase activity"/>
    <property type="evidence" value="ECO:0007669"/>
    <property type="project" value="UniProtKB-EC"/>
</dbReference>
<accession>A0A8X6WYV5</accession>
<feature type="compositionally biased region" description="Polar residues" evidence="7">
    <location>
        <begin position="1128"/>
        <end position="1137"/>
    </location>
</feature>
<evidence type="ECO:0000256" key="3">
    <source>
        <dbReference type="ARBA" id="ARBA00022801"/>
    </source>
</evidence>
<dbReference type="EMBL" id="BMAV01003552">
    <property type="protein sequence ID" value="GFY43240.1"/>
    <property type="molecule type" value="Genomic_DNA"/>
</dbReference>
<feature type="coiled-coil region" evidence="6">
    <location>
        <begin position="465"/>
        <end position="502"/>
    </location>
</feature>
<feature type="compositionally biased region" description="Acidic residues" evidence="7">
    <location>
        <begin position="943"/>
        <end position="953"/>
    </location>
</feature>
<dbReference type="InterPro" id="IPR000629">
    <property type="entry name" value="RNA-helicase_DEAD-box_CS"/>
</dbReference>
<dbReference type="PROSITE" id="PS51194">
    <property type="entry name" value="HELICASE_CTER"/>
    <property type="match status" value="1"/>
</dbReference>
<dbReference type="InterPro" id="IPR011545">
    <property type="entry name" value="DEAD/DEAH_box_helicase_dom"/>
</dbReference>
<protein>
    <recommendedName>
        <fullName evidence="1">RNA helicase</fullName>
        <ecNumber evidence="1">3.6.4.13</ecNumber>
    </recommendedName>
</protein>
<feature type="region of interest" description="Disordered" evidence="7">
    <location>
        <begin position="932"/>
        <end position="1022"/>
    </location>
</feature>
<dbReference type="AlphaFoldDB" id="A0A8X6WYV5"/>
<dbReference type="Proteomes" id="UP000886998">
    <property type="component" value="Unassembled WGS sequence"/>
</dbReference>
<organism evidence="10 11">
    <name type="scientific">Trichonephila inaurata madagascariensis</name>
    <dbReference type="NCBI Taxonomy" id="2747483"/>
    <lineage>
        <taxon>Eukaryota</taxon>
        <taxon>Metazoa</taxon>
        <taxon>Ecdysozoa</taxon>
        <taxon>Arthropoda</taxon>
        <taxon>Chelicerata</taxon>
        <taxon>Arachnida</taxon>
        <taxon>Araneae</taxon>
        <taxon>Araneomorphae</taxon>
        <taxon>Entelegynae</taxon>
        <taxon>Araneoidea</taxon>
        <taxon>Nephilidae</taxon>
        <taxon>Trichonephila</taxon>
        <taxon>Trichonephila inaurata</taxon>
    </lineage>
</organism>
<sequence length="1268" mass="142270">MTNTEPDTLLTLLHTSRSSYDGHQLFPLFYLIVQAKSGTGKTLVFTIIALEMLLETNCPQVLILAPTREIAVQICDVITAVGSEFEKLRCNSFIGGLPVSDDQKVAHDCQIAVGTPGRIKQLISSNILRTNAIRLFVLDEADELLQPSFKSDINDIFKMLPKEKQVIATSATYPDELKKLAQLYFKEPHHARLNINELSLLGMVHYFFIVPVSKLPVVAHNLKLKALKDILLTIKFSQCLVFCNMISRVDSLCFDIKSWGFSTTYISSAKLQSERLKAIKCLKKFQCKVLVSSDVTSRGSKCFVSHSLAKKIDSYKKMQAQGHFKSFLLPDPVPSNLISIMPPEQSVEDNGFDKSELCNSNEEQNREQNLDDCNQNKTDGYNQLLDENKSIPEKYLDSSNSTLVDYKKSYSSSENIDENSVEIDICHSPSESGDSQAEIENSCSISENIHENSMETDICLCLSEYVDSQVKNEKLSAALSTLEEQNLELNLFEDKIKSVNNENKPGLECNDTVMESTCETNKKIVEETGGETFSSEIISLIPDITCQELKPSEPTTERQLETDLKPSLTTFEMCETNKKIVEETDGKTFLNEIISPILDITCQELKSSEPITEMQLKTGLKPSLTTSESVVNDELSELASEGGLKSKKNKNSKAKADNSNVPNINLEENMSSVTDFINNYEKDGSNVQSPKGNFNLGDFMSTKALPLNTYIPNLRSNLNQYYYNTYKEFKQDIISNSLVNQLNDSLSDDKKIQQEIEGANVHSASYGTSRDIWFDTKYLVESLETAVTQFISVNSDHGSILTASDNSNQQTPENNREQTIEHEKASVILIMLILIAFQIIRLNKSRFSMSKIPIPKGSTKLANNTGSENSRKSTSKQILEINNIKNKYEELHKNLKSFKNGDEKSVTTNINLISGNEVENKQKPMNKISTEEMKSVASLDTESSSESESSENEVEGKQTPINKISTEKIKSGATSITESSSESKSSKNAGKQLLIHNKTKSKRTTFNETDSNSSSPKLMSTGSNRIIFNKGEMSHDSDSSDEEMQFKLLEHAFQALMKKRGKCAEARNEKIKSYLHEIERLKLSSRESSIAETSMSSRSSSRCGSQKKYEPKGEFPRKVKPIQKRQTRPSSRLQNQYEAHPQLSRPYYQYGQPQPLYNKSVPQFSQSSHQYAQPQPLYNQSVPQFSQPSLQYAQPSPRFIQPNPQQTFPSPRFIQPSSQHTQLGSQYVQPGSLYSQFGYGPQFMPPSVQDPHISSRCHHSSCCCSCHS</sequence>
<dbReference type="Pfam" id="PF00271">
    <property type="entry name" value="Helicase_C"/>
    <property type="match status" value="1"/>
</dbReference>
<dbReference type="Pfam" id="PF00270">
    <property type="entry name" value="DEAD"/>
    <property type="match status" value="1"/>
</dbReference>
<keyword evidence="6" id="KW-0175">Coiled coil</keyword>
<dbReference type="GO" id="GO:0005524">
    <property type="term" value="F:ATP binding"/>
    <property type="evidence" value="ECO:0007669"/>
    <property type="project" value="UniProtKB-KW"/>
</dbReference>
<evidence type="ECO:0000259" key="8">
    <source>
        <dbReference type="PROSITE" id="PS51192"/>
    </source>
</evidence>
<feature type="region of interest" description="Disordered" evidence="7">
    <location>
        <begin position="640"/>
        <end position="663"/>
    </location>
</feature>
<evidence type="ECO:0000256" key="4">
    <source>
        <dbReference type="ARBA" id="ARBA00022806"/>
    </source>
</evidence>
<dbReference type="PROSITE" id="PS00039">
    <property type="entry name" value="DEAD_ATP_HELICASE"/>
    <property type="match status" value="1"/>
</dbReference>
<keyword evidence="11" id="KW-1185">Reference proteome</keyword>
<feature type="domain" description="Helicase C-terminal" evidence="9">
    <location>
        <begin position="226"/>
        <end position="381"/>
    </location>
</feature>
<evidence type="ECO:0000313" key="10">
    <source>
        <dbReference type="EMBL" id="GFY43240.1"/>
    </source>
</evidence>
<feature type="domain" description="Helicase ATP-binding" evidence="8">
    <location>
        <begin position="31"/>
        <end position="191"/>
    </location>
</feature>
<evidence type="ECO:0000256" key="2">
    <source>
        <dbReference type="ARBA" id="ARBA00022741"/>
    </source>
</evidence>
<gene>
    <name evidence="10" type="primary">ddx20</name>
    <name evidence="10" type="ORF">TNIN_113611</name>
</gene>
<dbReference type="GO" id="GO:0016787">
    <property type="term" value="F:hydrolase activity"/>
    <property type="evidence" value="ECO:0007669"/>
    <property type="project" value="UniProtKB-KW"/>
</dbReference>
<evidence type="ECO:0000313" key="11">
    <source>
        <dbReference type="Proteomes" id="UP000886998"/>
    </source>
</evidence>
<evidence type="ECO:0000256" key="1">
    <source>
        <dbReference type="ARBA" id="ARBA00012552"/>
    </source>
</evidence>
<feature type="region of interest" description="Disordered" evidence="7">
    <location>
        <begin position="853"/>
        <end position="876"/>
    </location>
</feature>
<keyword evidence="5" id="KW-0067">ATP-binding</keyword>
<feature type="compositionally biased region" description="Basic residues" evidence="7">
    <location>
        <begin position="1118"/>
        <end position="1127"/>
    </location>
</feature>
<keyword evidence="3" id="KW-0378">Hydrolase</keyword>
<dbReference type="OrthoDB" id="434041at2759"/>
<evidence type="ECO:0000256" key="6">
    <source>
        <dbReference type="SAM" id="Coils"/>
    </source>
</evidence>
<feature type="compositionally biased region" description="Polar residues" evidence="7">
    <location>
        <begin position="1004"/>
        <end position="1022"/>
    </location>
</feature>
<dbReference type="InterPro" id="IPR001650">
    <property type="entry name" value="Helicase_C-like"/>
</dbReference>
<evidence type="ECO:0000256" key="7">
    <source>
        <dbReference type="SAM" id="MobiDB-lite"/>
    </source>
</evidence>
<dbReference type="PANTHER" id="PTHR47958">
    <property type="entry name" value="ATP-DEPENDENT RNA HELICASE DBP3"/>
    <property type="match status" value="1"/>
</dbReference>
<evidence type="ECO:0000256" key="5">
    <source>
        <dbReference type="ARBA" id="ARBA00022840"/>
    </source>
</evidence>
<feature type="compositionally biased region" description="Low complexity" evidence="7">
    <location>
        <begin position="1086"/>
        <end position="1104"/>
    </location>
</feature>
<dbReference type="PROSITE" id="PS51192">
    <property type="entry name" value="HELICASE_ATP_BIND_1"/>
    <property type="match status" value="1"/>
</dbReference>
<dbReference type="SMART" id="SM00487">
    <property type="entry name" value="DEXDc"/>
    <property type="match status" value="1"/>
</dbReference>
<dbReference type="SUPFAM" id="SSF52540">
    <property type="entry name" value="P-loop containing nucleoside triphosphate hydrolases"/>
    <property type="match status" value="2"/>
</dbReference>
<dbReference type="EC" id="3.6.4.13" evidence="1"/>
<feature type="compositionally biased region" description="Low complexity" evidence="7">
    <location>
        <begin position="971"/>
        <end position="991"/>
    </location>
</feature>
<reference evidence="10" key="1">
    <citation type="submission" date="2020-08" db="EMBL/GenBank/DDBJ databases">
        <title>Multicomponent nature underlies the extraordinary mechanical properties of spider dragline silk.</title>
        <authorList>
            <person name="Kono N."/>
            <person name="Nakamura H."/>
            <person name="Mori M."/>
            <person name="Yoshida Y."/>
            <person name="Ohtoshi R."/>
            <person name="Malay A.D."/>
            <person name="Moran D.A.P."/>
            <person name="Tomita M."/>
            <person name="Numata K."/>
            <person name="Arakawa K."/>
        </authorList>
    </citation>
    <scope>NUCLEOTIDE SEQUENCE</scope>
</reference>
<keyword evidence="4 10" id="KW-0347">Helicase</keyword>
<dbReference type="InterPro" id="IPR027417">
    <property type="entry name" value="P-loop_NTPase"/>
</dbReference>
<comment type="caution">
    <text evidence="10">The sequence shown here is derived from an EMBL/GenBank/DDBJ whole genome shotgun (WGS) entry which is preliminary data.</text>
</comment>
<feature type="compositionally biased region" description="Polar residues" evidence="7">
    <location>
        <begin position="371"/>
        <end position="381"/>
    </location>
</feature>